<keyword evidence="3 6" id="KW-0238">DNA-binding</keyword>
<evidence type="ECO:0000256" key="3">
    <source>
        <dbReference type="ARBA" id="ARBA00023125"/>
    </source>
</evidence>
<dbReference type="OrthoDB" id="9813056at2"/>
<dbReference type="RefSeq" id="WP_106359210.1">
    <property type="nucleotide sequence ID" value="NZ_PVTP01000016.1"/>
</dbReference>
<comment type="caution">
    <text evidence="6">The sequence shown here is derived from an EMBL/GenBank/DDBJ whole genome shotgun (WGS) entry which is preliminary data.</text>
</comment>
<evidence type="ECO:0000256" key="4">
    <source>
        <dbReference type="ARBA" id="ARBA00023163"/>
    </source>
</evidence>
<dbReference type="PANTHER" id="PTHR30537:SF5">
    <property type="entry name" value="HTH-TYPE TRANSCRIPTIONAL ACTIVATOR TTDR-RELATED"/>
    <property type="match status" value="1"/>
</dbReference>
<dbReference type="PRINTS" id="PR00039">
    <property type="entry name" value="HTHLYSR"/>
</dbReference>
<proteinExistence type="inferred from homology"/>
<dbReference type="Pfam" id="PF00126">
    <property type="entry name" value="HTH_1"/>
    <property type="match status" value="1"/>
</dbReference>
<dbReference type="InterPro" id="IPR000847">
    <property type="entry name" value="LysR_HTH_N"/>
</dbReference>
<dbReference type="InterPro" id="IPR036388">
    <property type="entry name" value="WH-like_DNA-bd_sf"/>
</dbReference>
<dbReference type="InterPro" id="IPR005119">
    <property type="entry name" value="LysR_subst-bd"/>
</dbReference>
<name>A0A2T0VU01_9RHOB</name>
<keyword evidence="4" id="KW-0804">Transcription</keyword>
<dbReference type="CDD" id="cd08471">
    <property type="entry name" value="PBP2_CrgA_like_2"/>
    <property type="match status" value="1"/>
</dbReference>
<sequence length="306" mass="33197">MDHLQALRVFVAVAKTKSFTAGARSLGLSAPSATRAISTLEDALGARLFTRTTRRVRLTDVGHRFAEEVRDILAQLQSAEDSVSGAAATPVGRLRITCPQEFGRMYVAPLVADFLEAYPEITAEVLMVDRYVNLVEEGYDVALRIGELPASGLSATRVGAVRRVVCGAPAYLEAFGHPSVPADLVKHHRVVVTGAALQEWHFGPDQSTIVRIYPRLTVNSVAAAIAIARQGWGLARVLSYQIADDLRKGSLVAVLTDDEPHPIPVHLVHPLGRKAPAKLRAFLDFSANRLRQIGALRYEQGPSVKD</sequence>
<organism evidence="6 7">
    <name type="scientific">Yoonia maritima</name>
    <dbReference type="NCBI Taxonomy" id="1435347"/>
    <lineage>
        <taxon>Bacteria</taxon>
        <taxon>Pseudomonadati</taxon>
        <taxon>Pseudomonadota</taxon>
        <taxon>Alphaproteobacteria</taxon>
        <taxon>Rhodobacterales</taxon>
        <taxon>Paracoccaceae</taxon>
        <taxon>Yoonia</taxon>
    </lineage>
</organism>
<dbReference type="InterPro" id="IPR036390">
    <property type="entry name" value="WH_DNA-bd_sf"/>
</dbReference>
<dbReference type="AlphaFoldDB" id="A0A2T0VU01"/>
<reference evidence="6 7" key="1">
    <citation type="submission" date="2018-03" db="EMBL/GenBank/DDBJ databases">
        <title>Genomic Encyclopedia of Archaeal and Bacterial Type Strains, Phase II (KMG-II): from individual species to whole genera.</title>
        <authorList>
            <person name="Goeker M."/>
        </authorList>
    </citation>
    <scope>NUCLEOTIDE SEQUENCE [LARGE SCALE GENOMIC DNA]</scope>
    <source>
        <strain evidence="6 7">DSM 101533</strain>
    </source>
</reference>
<dbReference type="FunFam" id="1.10.10.10:FF:000001">
    <property type="entry name" value="LysR family transcriptional regulator"/>
    <property type="match status" value="1"/>
</dbReference>
<keyword evidence="2" id="KW-0805">Transcription regulation</keyword>
<dbReference type="Pfam" id="PF03466">
    <property type="entry name" value="LysR_substrate"/>
    <property type="match status" value="1"/>
</dbReference>
<keyword evidence="7" id="KW-1185">Reference proteome</keyword>
<dbReference type="GO" id="GO:0006351">
    <property type="term" value="P:DNA-templated transcription"/>
    <property type="evidence" value="ECO:0007669"/>
    <property type="project" value="TreeGrafter"/>
</dbReference>
<gene>
    <name evidence="6" type="ORF">CLV80_11629</name>
</gene>
<dbReference type="SUPFAM" id="SSF46785">
    <property type="entry name" value="Winged helix' DNA-binding domain"/>
    <property type="match status" value="1"/>
</dbReference>
<feature type="domain" description="HTH lysR-type" evidence="5">
    <location>
        <begin position="1"/>
        <end position="59"/>
    </location>
</feature>
<evidence type="ECO:0000256" key="1">
    <source>
        <dbReference type="ARBA" id="ARBA00009437"/>
    </source>
</evidence>
<dbReference type="PROSITE" id="PS50931">
    <property type="entry name" value="HTH_LYSR"/>
    <property type="match status" value="1"/>
</dbReference>
<dbReference type="Proteomes" id="UP000238007">
    <property type="component" value="Unassembled WGS sequence"/>
</dbReference>
<evidence type="ECO:0000256" key="2">
    <source>
        <dbReference type="ARBA" id="ARBA00023015"/>
    </source>
</evidence>
<evidence type="ECO:0000313" key="6">
    <source>
        <dbReference type="EMBL" id="PRY74647.1"/>
    </source>
</evidence>
<protein>
    <submittedName>
        <fullName evidence="6">DNA-binding transcriptional LysR family regulator</fullName>
    </submittedName>
</protein>
<dbReference type="Gene3D" id="3.40.190.290">
    <property type="match status" value="1"/>
</dbReference>
<comment type="similarity">
    <text evidence="1">Belongs to the LysR transcriptional regulatory family.</text>
</comment>
<dbReference type="GO" id="GO:0003700">
    <property type="term" value="F:DNA-binding transcription factor activity"/>
    <property type="evidence" value="ECO:0007669"/>
    <property type="project" value="InterPro"/>
</dbReference>
<dbReference type="EMBL" id="PVTP01000016">
    <property type="protein sequence ID" value="PRY74647.1"/>
    <property type="molecule type" value="Genomic_DNA"/>
</dbReference>
<accession>A0A2T0VU01</accession>
<dbReference type="GO" id="GO:0043565">
    <property type="term" value="F:sequence-specific DNA binding"/>
    <property type="evidence" value="ECO:0007669"/>
    <property type="project" value="TreeGrafter"/>
</dbReference>
<dbReference type="PANTHER" id="PTHR30537">
    <property type="entry name" value="HTH-TYPE TRANSCRIPTIONAL REGULATOR"/>
    <property type="match status" value="1"/>
</dbReference>
<dbReference type="SUPFAM" id="SSF53850">
    <property type="entry name" value="Periplasmic binding protein-like II"/>
    <property type="match status" value="1"/>
</dbReference>
<dbReference type="InterPro" id="IPR058163">
    <property type="entry name" value="LysR-type_TF_proteobact-type"/>
</dbReference>
<dbReference type="Gene3D" id="1.10.10.10">
    <property type="entry name" value="Winged helix-like DNA-binding domain superfamily/Winged helix DNA-binding domain"/>
    <property type="match status" value="1"/>
</dbReference>
<evidence type="ECO:0000259" key="5">
    <source>
        <dbReference type="PROSITE" id="PS50931"/>
    </source>
</evidence>
<evidence type="ECO:0000313" key="7">
    <source>
        <dbReference type="Proteomes" id="UP000238007"/>
    </source>
</evidence>